<keyword evidence="3" id="KW-1185">Reference proteome</keyword>
<sequence length="173" mass="18774">MTMRIRIAEPHDVAAIAAIYGHYVLHGLGTFELEPPGEAEMRRRFDIIKDGGFPYFVAEVDGRVAGYSYAGTYRPRPGYRFSLEDSIYVAPEHAGAGIGRALLERLLPACEAIGCRQLIAIIGDSGNTPSIALHEAMGFVHVGVLKSIGFKFGRWVDTVVMQRPLGAGDATLP</sequence>
<organism evidence="2 3">
    <name type="scientific">Usitatibacter palustris</name>
    <dbReference type="NCBI Taxonomy" id="2732487"/>
    <lineage>
        <taxon>Bacteria</taxon>
        <taxon>Pseudomonadati</taxon>
        <taxon>Pseudomonadota</taxon>
        <taxon>Betaproteobacteria</taxon>
        <taxon>Nitrosomonadales</taxon>
        <taxon>Usitatibacteraceae</taxon>
        <taxon>Usitatibacter</taxon>
    </lineage>
</organism>
<dbReference type="CDD" id="cd04301">
    <property type="entry name" value="NAT_SF"/>
    <property type="match status" value="1"/>
</dbReference>
<dbReference type="InParanoid" id="A0A6M4H2Y9"/>
<dbReference type="Proteomes" id="UP000503096">
    <property type="component" value="Chromosome"/>
</dbReference>
<gene>
    <name evidence="2" type="primary">mnaT</name>
    <name evidence="2" type="ORF">DSM104440_00721</name>
</gene>
<accession>A0A6M4H2Y9</accession>
<dbReference type="EMBL" id="CP053073">
    <property type="protein sequence ID" value="QJR13929.1"/>
    <property type="molecule type" value="Genomic_DNA"/>
</dbReference>
<dbReference type="KEGG" id="upl:DSM104440_00721"/>
<name>A0A6M4H2Y9_9PROT</name>
<feature type="domain" description="N-acetyltransferase" evidence="1">
    <location>
        <begin position="3"/>
        <end position="166"/>
    </location>
</feature>
<dbReference type="InterPro" id="IPR016181">
    <property type="entry name" value="Acyl_CoA_acyltransferase"/>
</dbReference>
<proteinExistence type="predicted"/>
<keyword evidence="2" id="KW-0012">Acyltransferase</keyword>
<dbReference type="GO" id="GO:0016747">
    <property type="term" value="F:acyltransferase activity, transferring groups other than amino-acyl groups"/>
    <property type="evidence" value="ECO:0007669"/>
    <property type="project" value="InterPro"/>
</dbReference>
<dbReference type="InterPro" id="IPR000182">
    <property type="entry name" value="GNAT_dom"/>
</dbReference>
<dbReference type="FunCoup" id="A0A6M4H2Y9">
    <property type="interactions" value="31"/>
</dbReference>
<dbReference type="PROSITE" id="PS51186">
    <property type="entry name" value="GNAT"/>
    <property type="match status" value="1"/>
</dbReference>
<protein>
    <submittedName>
        <fullName evidence="2">L-amino acid N-acyltransferase MnaT</fullName>
        <ecNumber evidence="2">2.3.1.-</ecNumber>
    </submittedName>
</protein>
<dbReference type="PANTHER" id="PTHR43072">
    <property type="entry name" value="N-ACETYLTRANSFERASE"/>
    <property type="match status" value="1"/>
</dbReference>
<dbReference type="PANTHER" id="PTHR43072:SF8">
    <property type="entry name" value="ACYLTRANSFERASE FABY-RELATED"/>
    <property type="match status" value="1"/>
</dbReference>
<evidence type="ECO:0000313" key="3">
    <source>
        <dbReference type="Proteomes" id="UP000503096"/>
    </source>
</evidence>
<dbReference type="Gene3D" id="3.40.630.30">
    <property type="match status" value="1"/>
</dbReference>
<keyword evidence="2" id="KW-0808">Transferase</keyword>
<dbReference type="Pfam" id="PF00583">
    <property type="entry name" value="Acetyltransf_1"/>
    <property type="match status" value="1"/>
</dbReference>
<evidence type="ECO:0000259" key="1">
    <source>
        <dbReference type="PROSITE" id="PS51186"/>
    </source>
</evidence>
<reference evidence="2 3" key="1">
    <citation type="submission" date="2020-04" db="EMBL/GenBank/DDBJ databases">
        <title>Usitatibacter rugosus gen. nov., sp. nov. and Usitatibacter palustris sp. nov., novel members of Usitatibacteraceae fam. nov. within the order Nitrosomonadales isolated from soil.</title>
        <authorList>
            <person name="Huber K.J."/>
            <person name="Neumann-Schaal M."/>
            <person name="Geppert A."/>
            <person name="Luckner M."/>
            <person name="Wanner G."/>
            <person name="Overmann J."/>
        </authorList>
    </citation>
    <scope>NUCLEOTIDE SEQUENCE [LARGE SCALE GENOMIC DNA]</scope>
    <source>
        <strain evidence="2 3">Swamp67</strain>
    </source>
</reference>
<dbReference type="SUPFAM" id="SSF55729">
    <property type="entry name" value="Acyl-CoA N-acyltransferases (Nat)"/>
    <property type="match status" value="1"/>
</dbReference>
<evidence type="ECO:0000313" key="2">
    <source>
        <dbReference type="EMBL" id="QJR13929.1"/>
    </source>
</evidence>
<dbReference type="AlphaFoldDB" id="A0A6M4H2Y9"/>
<dbReference type="EC" id="2.3.1.-" evidence="2"/>